<keyword evidence="3" id="KW-0238">DNA-binding</keyword>
<dbReference type="AlphaFoldDB" id="A0A6A4QBY3"/>
<sequence>MPEHRKQPSKRQNQRAKQPFPDPKIMRKLRIIYNDPDATDSSDDEPEPRKIKRTIHEIPLPLLSVTNSITTFTETTSSCDETFNKNVCVLNKTCMESQKPQKNRKRVFTQNTSSKKLPCGKYRGVRQRKWGKWAAEIRDPFRSTRLWLGTYNTAEEASRAYENKRLEFDAMAKAQSCSKDCYSTASSVVVPKTTTITTSDKCNKPVPLLHKSSSSTTLVESESIVSHTSPSSVLELDTLASNWIERGNLSCNEATETCDLVVELAELEIPDLSTWNLPPTSNIGASMSEPNLEFDLDFDLLPFDDFAKGIGDLGGLEDINIFGFDDDDGPSELPDFDFGDFVGDEFASWIEEPLNVTCA</sequence>
<dbReference type="PROSITE" id="PS51032">
    <property type="entry name" value="AP2_ERF"/>
    <property type="match status" value="1"/>
</dbReference>
<dbReference type="GO" id="GO:0003677">
    <property type="term" value="F:DNA binding"/>
    <property type="evidence" value="ECO:0007669"/>
    <property type="project" value="UniProtKB-KW"/>
</dbReference>
<dbReference type="PANTHER" id="PTHR31194">
    <property type="entry name" value="SHN SHINE , DNA BINDING / TRANSCRIPTION FACTOR"/>
    <property type="match status" value="1"/>
</dbReference>
<protein>
    <submittedName>
        <fullName evidence="7">Putative transcription factor AP2-EREBP family</fullName>
    </submittedName>
</protein>
<keyword evidence="2" id="KW-0805">Transcription regulation</keyword>
<dbReference type="InterPro" id="IPR016177">
    <property type="entry name" value="DNA-bd_dom_sf"/>
</dbReference>
<keyword evidence="5" id="KW-0539">Nucleus</keyword>
<reference evidence="8" key="1">
    <citation type="journal article" date="2020" name="Nat. Commun.">
        <title>Genome sequence of the cluster root forming white lupin.</title>
        <authorList>
            <person name="Hufnagel B."/>
            <person name="Marques A."/>
            <person name="Soriano A."/>
            <person name="Marques L."/>
            <person name="Divol F."/>
            <person name="Doumas P."/>
            <person name="Sallet E."/>
            <person name="Mancinotti D."/>
            <person name="Carrere S."/>
            <person name="Marande W."/>
            <person name="Arribat S."/>
            <person name="Keller J."/>
            <person name="Huneau C."/>
            <person name="Blein T."/>
            <person name="Aime D."/>
            <person name="Laguerre M."/>
            <person name="Taylor J."/>
            <person name="Schubert V."/>
            <person name="Nelson M."/>
            <person name="Geu-Flores F."/>
            <person name="Crespi M."/>
            <person name="Gallardo-Guerrero K."/>
            <person name="Delaux P.-M."/>
            <person name="Salse J."/>
            <person name="Berges H."/>
            <person name="Guyot R."/>
            <person name="Gouzy J."/>
            <person name="Peret B."/>
        </authorList>
    </citation>
    <scope>NUCLEOTIDE SEQUENCE [LARGE SCALE GENOMIC DNA]</scope>
    <source>
        <strain evidence="8">cv. Amiga</strain>
    </source>
</reference>
<evidence type="ECO:0000313" key="7">
    <source>
        <dbReference type="EMBL" id="KAE9611785.1"/>
    </source>
</evidence>
<dbReference type="InterPro" id="IPR050913">
    <property type="entry name" value="AP2/ERF_ERF"/>
</dbReference>
<dbReference type="Gene3D" id="3.30.730.10">
    <property type="entry name" value="AP2/ERF domain"/>
    <property type="match status" value="1"/>
</dbReference>
<evidence type="ECO:0000256" key="1">
    <source>
        <dbReference type="ARBA" id="ARBA00004123"/>
    </source>
</evidence>
<gene>
    <name evidence="7" type="ORF">Lalb_Chr06g0166131</name>
</gene>
<dbReference type="SUPFAM" id="SSF54171">
    <property type="entry name" value="DNA-binding domain"/>
    <property type="match status" value="1"/>
</dbReference>
<dbReference type="GO" id="GO:0005634">
    <property type="term" value="C:nucleus"/>
    <property type="evidence" value="ECO:0007669"/>
    <property type="project" value="UniProtKB-SubCell"/>
</dbReference>
<dbReference type="OrthoDB" id="1917565at2759"/>
<evidence type="ECO:0000256" key="5">
    <source>
        <dbReference type="ARBA" id="ARBA00023242"/>
    </source>
</evidence>
<organism evidence="7 8">
    <name type="scientific">Lupinus albus</name>
    <name type="common">White lupine</name>
    <name type="synonym">Lupinus termis</name>
    <dbReference type="NCBI Taxonomy" id="3870"/>
    <lineage>
        <taxon>Eukaryota</taxon>
        <taxon>Viridiplantae</taxon>
        <taxon>Streptophyta</taxon>
        <taxon>Embryophyta</taxon>
        <taxon>Tracheophyta</taxon>
        <taxon>Spermatophyta</taxon>
        <taxon>Magnoliopsida</taxon>
        <taxon>eudicotyledons</taxon>
        <taxon>Gunneridae</taxon>
        <taxon>Pentapetalae</taxon>
        <taxon>rosids</taxon>
        <taxon>fabids</taxon>
        <taxon>Fabales</taxon>
        <taxon>Fabaceae</taxon>
        <taxon>Papilionoideae</taxon>
        <taxon>50 kb inversion clade</taxon>
        <taxon>genistoids sensu lato</taxon>
        <taxon>core genistoids</taxon>
        <taxon>Genisteae</taxon>
        <taxon>Lupinus</taxon>
    </lineage>
</organism>
<evidence type="ECO:0000256" key="2">
    <source>
        <dbReference type="ARBA" id="ARBA00023015"/>
    </source>
</evidence>
<dbReference type="InterPro" id="IPR036955">
    <property type="entry name" value="AP2/ERF_dom_sf"/>
</dbReference>
<dbReference type="Pfam" id="PF00847">
    <property type="entry name" value="AP2"/>
    <property type="match status" value="1"/>
</dbReference>
<keyword evidence="4" id="KW-0804">Transcription</keyword>
<dbReference type="InterPro" id="IPR001471">
    <property type="entry name" value="AP2/ERF_dom"/>
</dbReference>
<dbReference type="PANTHER" id="PTHR31194:SF62">
    <property type="entry name" value="ETHYLENE-RESPONSIVE TRANSCRIPTION FACTOR ERF118"/>
    <property type="match status" value="1"/>
</dbReference>
<feature type="compositionally biased region" description="Acidic residues" evidence="6">
    <location>
        <begin position="37"/>
        <end position="46"/>
    </location>
</feature>
<evidence type="ECO:0000256" key="6">
    <source>
        <dbReference type="SAM" id="MobiDB-lite"/>
    </source>
</evidence>
<dbReference type="GO" id="GO:0003700">
    <property type="term" value="F:DNA-binding transcription factor activity"/>
    <property type="evidence" value="ECO:0007669"/>
    <property type="project" value="InterPro"/>
</dbReference>
<feature type="region of interest" description="Disordered" evidence="6">
    <location>
        <begin position="1"/>
        <end position="49"/>
    </location>
</feature>
<dbReference type="SMART" id="SM00380">
    <property type="entry name" value="AP2"/>
    <property type="match status" value="1"/>
</dbReference>
<keyword evidence="8" id="KW-1185">Reference proteome</keyword>
<name>A0A6A4QBY3_LUPAL</name>
<evidence type="ECO:0000256" key="4">
    <source>
        <dbReference type="ARBA" id="ARBA00023163"/>
    </source>
</evidence>
<comment type="subcellular location">
    <subcellularLocation>
        <location evidence="1">Nucleus</location>
    </subcellularLocation>
</comment>
<proteinExistence type="predicted"/>
<evidence type="ECO:0000313" key="8">
    <source>
        <dbReference type="Proteomes" id="UP000447434"/>
    </source>
</evidence>
<dbReference type="PRINTS" id="PR00367">
    <property type="entry name" value="ETHRSPELEMNT"/>
</dbReference>
<evidence type="ECO:0000256" key="3">
    <source>
        <dbReference type="ARBA" id="ARBA00023125"/>
    </source>
</evidence>
<comment type="caution">
    <text evidence="7">The sequence shown here is derived from an EMBL/GenBank/DDBJ whole genome shotgun (WGS) entry which is preliminary data.</text>
</comment>
<dbReference type="Proteomes" id="UP000447434">
    <property type="component" value="Chromosome 6"/>
</dbReference>
<accession>A0A6A4QBY3</accession>
<dbReference type="CDD" id="cd00018">
    <property type="entry name" value="AP2"/>
    <property type="match status" value="1"/>
</dbReference>
<dbReference type="EMBL" id="WOCE01000006">
    <property type="protein sequence ID" value="KAE9611785.1"/>
    <property type="molecule type" value="Genomic_DNA"/>
</dbReference>